<feature type="domain" description="N-acetyltransferase" evidence="1">
    <location>
        <begin position="16"/>
        <end position="173"/>
    </location>
</feature>
<dbReference type="Proteomes" id="UP000722625">
    <property type="component" value="Unassembled WGS sequence"/>
</dbReference>
<dbReference type="Gene3D" id="3.40.630.30">
    <property type="match status" value="1"/>
</dbReference>
<sequence>MNRDLQNFPILTTERLTLRKLSKKDSEEILQLRSDKEINKFLDRKPSKTLEDALKFINNIIENESDTLFYWAITRTGEYKLIGTICLFEFSGNLKTSEIGYELRTEYQSQGIMIEAASKVLEYAITTLGIKTIDAQTHKDNQSSTKLLQKLNFIKLDNVVGNNINLILFRLTS</sequence>
<dbReference type="EMBL" id="JAGYVZ010000004">
    <property type="protein sequence ID" value="MBS7230599.1"/>
    <property type="molecule type" value="Genomic_DNA"/>
</dbReference>
<dbReference type="InterPro" id="IPR000182">
    <property type="entry name" value="GNAT_dom"/>
</dbReference>
<dbReference type="PROSITE" id="PS51186">
    <property type="entry name" value="GNAT"/>
    <property type="match status" value="1"/>
</dbReference>
<dbReference type="SUPFAM" id="SSF55729">
    <property type="entry name" value="Acyl-CoA N-acyltransferases (Nat)"/>
    <property type="match status" value="1"/>
</dbReference>
<dbReference type="InterPro" id="IPR051531">
    <property type="entry name" value="N-acetyltransferase"/>
</dbReference>
<comment type="caution">
    <text evidence="2">The sequence shown here is derived from an EMBL/GenBank/DDBJ whole genome shotgun (WGS) entry which is preliminary data.</text>
</comment>
<gene>
    <name evidence="2" type="ORF">KHA90_06150</name>
</gene>
<accession>A0ABS5P8F2</accession>
<organism evidence="2 3">
    <name type="scientific">Flavobacterium psychroterrae</name>
    <dbReference type="NCBI Taxonomy" id="2133767"/>
    <lineage>
        <taxon>Bacteria</taxon>
        <taxon>Pseudomonadati</taxon>
        <taxon>Bacteroidota</taxon>
        <taxon>Flavobacteriia</taxon>
        <taxon>Flavobacteriales</taxon>
        <taxon>Flavobacteriaceae</taxon>
        <taxon>Flavobacterium</taxon>
    </lineage>
</organism>
<reference evidence="2 3" key="1">
    <citation type="journal article" date="2018" name="Int. J. Syst. Evol. Microbiol.">
        <title>Flavobacterium chryseum sp. nov. and Flavobacterium psychroterrae sp. nov., novel environmental bacteria isolated from Antarctica.</title>
        <authorList>
            <person name="Kralova S."/>
            <person name="Svec P."/>
            <person name="Busse H.J."/>
            <person name="Stankova E."/>
            <person name="Vaczi P."/>
            <person name="Sedlacek I."/>
        </authorList>
    </citation>
    <scope>NUCLEOTIDE SEQUENCE [LARGE SCALE GENOMIC DNA]</scope>
    <source>
        <strain evidence="2 3">CCM 8827</strain>
    </source>
</reference>
<evidence type="ECO:0000313" key="2">
    <source>
        <dbReference type="EMBL" id="MBS7230599.1"/>
    </source>
</evidence>
<evidence type="ECO:0000259" key="1">
    <source>
        <dbReference type="PROSITE" id="PS51186"/>
    </source>
</evidence>
<dbReference type="InterPro" id="IPR016181">
    <property type="entry name" value="Acyl_CoA_acyltransferase"/>
</dbReference>
<keyword evidence="3" id="KW-1185">Reference proteome</keyword>
<name>A0ABS5P8F2_9FLAO</name>
<protein>
    <submittedName>
        <fullName evidence="2">GNAT family N-acetyltransferase</fullName>
    </submittedName>
</protein>
<proteinExistence type="predicted"/>
<evidence type="ECO:0000313" key="3">
    <source>
        <dbReference type="Proteomes" id="UP000722625"/>
    </source>
</evidence>
<dbReference type="PANTHER" id="PTHR43792">
    <property type="entry name" value="GNAT FAMILY, PUTATIVE (AFU_ORTHOLOGUE AFUA_3G00765)-RELATED-RELATED"/>
    <property type="match status" value="1"/>
</dbReference>
<dbReference type="Pfam" id="PF13302">
    <property type="entry name" value="Acetyltransf_3"/>
    <property type="match status" value="1"/>
</dbReference>
<dbReference type="RefSeq" id="WP_213296482.1">
    <property type="nucleotide sequence ID" value="NZ_JAGYVZ010000004.1"/>
</dbReference>